<dbReference type="PROSITE" id="PS51257">
    <property type="entry name" value="PROKAR_LIPOPROTEIN"/>
    <property type="match status" value="1"/>
</dbReference>
<keyword evidence="3" id="KW-1185">Reference proteome</keyword>
<organism evidence="2 3">
    <name type="scientific">Natranaeroarchaeum aerophilus</name>
    <dbReference type="NCBI Taxonomy" id="2917711"/>
    <lineage>
        <taxon>Archaea</taxon>
        <taxon>Methanobacteriati</taxon>
        <taxon>Methanobacteriota</taxon>
        <taxon>Stenosarchaea group</taxon>
        <taxon>Halobacteria</taxon>
        <taxon>Halobacteriales</taxon>
        <taxon>Natronoarchaeaceae</taxon>
        <taxon>Natranaeroarchaeum</taxon>
    </lineage>
</organism>
<dbReference type="AlphaFoldDB" id="A0AAE3FNC8"/>
<dbReference type="RefSeq" id="WP_250593741.1">
    <property type="nucleotide sequence ID" value="NZ_JAKRVY010000001.1"/>
</dbReference>
<reference evidence="2 3" key="1">
    <citation type="journal article" date="2022" name="Syst. Appl. Microbiol.">
        <title>Natronocalculus amylovorans gen. nov., sp. nov., and Natranaeroarchaeum aerophilus sp. nov., dominant culturable amylolytic natronoarchaea from hypersaline soda lakes in southwestern Siberia.</title>
        <authorList>
            <person name="Sorokin D.Y."/>
            <person name="Elcheninov A.G."/>
            <person name="Khizhniak T.V."/>
            <person name="Koenen M."/>
            <person name="Bale N.J."/>
            <person name="Damste J.S.S."/>
            <person name="Kublanov I.V."/>
        </authorList>
    </citation>
    <scope>NUCLEOTIDE SEQUENCE [LARGE SCALE GENOMIC DNA]</scope>
    <source>
        <strain evidence="2 3">AArc-St1-1</strain>
    </source>
</reference>
<evidence type="ECO:0000313" key="3">
    <source>
        <dbReference type="Proteomes" id="UP001202674"/>
    </source>
</evidence>
<evidence type="ECO:0008006" key="4">
    <source>
        <dbReference type="Google" id="ProtNLM"/>
    </source>
</evidence>
<gene>
    <name evidence="2" type="ORF">AArcSt11_00915</name>
</gene>
<evidence type="ECO:0000256" key="1">
    <source>
        <dbReference type="SAM" id="MobiDB-lite"/>
    </source>
</evidence>
<dbReference type="EMBL" id="JAKRVY010000001">
    <property type="protein sequence ID" value="MCL9812210.1"/>
    <property type="molecule type" value="Genomic_DNA"/>
</dbReference>
<feature type="region of interest" description="Disordered" evidence="1">
    <location>
        <begin position="21"/>
        <end position="70"/>
    </location>
</feature>
<dbReference type="Proteomes" id="UP001202674">
    <property type="component" value="Unassembled WGS sequence"/>
</dbReference>
<accession>A0AAE3FNC8</accession>
<name>A0AAE3FNC8_9EURY</name>
<evidence type="ECO:0000313" key="2">
    <source>
        <dbReference type="EMBL" id="MCL9812210.1"/>
    </source>
</evidence>
<protein>
    <recommendedName>
        <fullName evidence="4">Lipoprotein</fullName>
    </recommendedName>
</protein>
<comment type="caution">
    <text evidence="2">The sequence shown here is derived from an EMBL/GenBank/DDBJ whole genome shotgun (WGS) entry which is preliminary data.</text>
</comment>
<feature type="compositionally biased region" description="Polar residues" evidence="1">
    <location>
        <begin position="58"/>
        <end position="70"/>
    </location>
</feature>
<sequence length="191" mass="20877">MPSPPTRRTLLGTVGIALTAGCLSDDDDDDRTGGNRDERDDSDTGNTNNDDADECNIVTRTGQGQSDPLETTATVDDVDDLEERCAEVAADAAIGHLDDSLDVDLTDPESYWITSVAVRTDDGYRVEIRIVARYSTQSGSYSQCPPEEFEIQSAIEALPRRVNVILNTNGEKNGYECSHEAWAMQEERGID</sequence>
<proteinExistence type="predicted"/>